<evidence type="ECO:0000256" key="6">
    <source>
        <dbReference type="ARBA" id="ARBA00022840"/>
    </source>
</evidence>
<dbReference type="SUPFAM" id="SSF47323">
    <property type="entry name" value="Anticodon-binding domain of a subclass of class I aminoacyl-tRNA synthetases"/>
    <property type="match status" value="1"/>
</dbReference>
<comment type="similarity">
    <text evidence="2 11">Belongs to the class-I aminoacyl-tRNA synthetase family.</text>
</comment>
<evidence type="ECO:0000256" key="5">
    <source>
        <dbReference type="ARBA" id="ARBA00022741"/>
    </source>
</evidence>
<name>A0A059EXR6_9MICR</name>
<dbReference type="GO" id="GO:0004832">
    <property type="term" value="F:valine-tRNA ligase activity"/>
    <property type="evidence" value="ECO:0007669"/>
    <property type="project" value="UniProtKB-EC"/>
</dbReference>
<feature type="domain" description="Methionyl/Valyl/Leucyl/Isoleucyl-tRNA synthetase anticodon-binding" evidence="14">
    <location>
        <begin position="785"/>
        <end position="900"/>
    </location>
</feature>
<sequence length="943" mass="110042">MQKDNYNPTNTEKEILDFWEKNNTFITKEKQEKFIMVLPPPNITGKLHIGHALMISIQDCIARYERLKGKQVLFLPGTDHAGIATQTVIEKMIDADQKSLGLENNFTLNEKYLYAEKWKETYQNEIYQQLKRMGASCDFSKAKFTLDKDFSDLVIDTFIRLYNEKMIYRDYRLVNYSPKLKSVISDLEVENKEIKGGSKLEMDGKVYKFGLMYYFKYPVIMRDTLYKLNTRDPIGYLEVCTTRPETIYGDTAVVLHSKEEFYKKMNITEVKNEVDYCCVNPLTNIVIPIIFDKSIDNEFGTGVMKVTPGHDFNDYELAKNHNLKIINILQENKIINTNNLRFEERINVIKILKEKELLTRIENYDMTLPLCSRTGDIIEPILTYQWFCDMNKAKELSLKLIDNITFTPPESKKVIIRWIENVKEWCLSRQLWWGHSIPAYKVIINNEFITWIVKKDVPNKEEVIESLKSSKAMSKLKSILKVNELTNNLTNININDSTNDINNRINDLNNNFNYEKIKLPNDINNEVTNDINDLVNEVIKENVSSEYDYTFNINLNELNVNELSLNTLNTEIMIGLIKDKDVLDTWFSSALCPLVHMNYPNEEFTPTSLLETGSDILFFWVARMIFMNVLLTNTIPFTSVLLHGIIRDSMGRKMSKSLGNVIDPLFIINGCELKELNDSISSTLSKKERDISLTYQKKTFPNGIKKCGADALRFCLLNYINDSKDISLDIKRVEGYSRFSNKLYHMVKYFSSYLENKRTNNNIKINQPMNDNIINDSVTNECINWIYIKLNQCIKNVTFNLEKYNFMDACISLHSFILYDLCDIALEISKEMDILNSDILKTTLILLHPFMPFISESFYQRTKKYFTKSCLSILDEEWPKEFIIKDNSFEDVIKEIKSLRLLNVKSVEVKYLSLVKSLTKKNLNILNELDMSEGKYVKYQLND</sequence>
<feature type="domain" description="Aminoacyl-tRNA synthetase class Ia" evidence="13">
    <location>
        <begin position="15"/>
        <end position="478"/>
    </location>
</feature>
<keyword evidence="12" id="KW-0812">Transmembrane</keyword>
<dbReference type="PANTHER" id="PTHR11946:SF109">
    <property type="entry name" value="VALINE--TRNA LIGASE"/>
    <property type="match status" value="1"/>
</dbReference>
<gene>
    <name evidence="15" type="ORF">H312_02900</name>
</gene>
<evidence type="ECO:0000256" key="7">
    <source>
        <dbReference type="ARBA" id="ARBA00022917"/>
    </source>
</evidence>
<dbReference type="GO" id="GO:0002161">
    <property type="term" value="F:aminoacyl-tRNA deacylase activity"/>
    <property type="evidence" value="ECO:0007669"/>
    <property type="project" value="InterPro"/>
</dbReference>
<keyword evidence="12" id="KW-1133">Transmembrane helix</keyword>
<dbReference type="PRINTS" id="PR00986">
    <property type="entry name" value="TRNASYNTHVAL"/>
</dbReference>
<keyword evidence="8 11" id="KW-0030">Aminoacyl-tRNA synthetase</keyword>
<evidence type="ECO:0000256" key="12">
    <source>
        <dbReference type="SAM" id="Phobius"/>
    </source>
</evidence>
<dbReference type="Proteomes" id="UP000030655">
    <property type="component" value="Unassembled WGS sequence"/>
</dbReference>
<dbReference type="InterPro" id="IPR013155">
    <property type="entry name" value="M/V/L/I-tRNA-synth_anticd-bd"/>
</dbReference>
<reference evidence="16" key="1">
    <citation type="submission" date="2013-02" db="EMBL/GenBank/DDBJ databases">
        <authorList>
            <consortium name="The Broad Institute Genome Sequencing Platform"/>
            <person name="Cuomo C."/>
            <person name="Becnel J."/>
            <person name="Sanscrainte N."/>
            <person name="Walker B."/>
            <person name="Young S.K."/>
            <person name="Zeng Q."/>
            <person name="Gargeya S."/>
            <person name="Fitzgerald M."/>
            <person name="Haas B."/>
            <person name="Abouelleil A."/>
            <person name="Alvarado L."/>
            <person name="Arachchi H.M."/>
            <person name="Berlin A.M."/>
            <person name="Chapman S.B."/>
            <person name="Dewar J."/>
            <person name="Goldberg J."/>
            <person name="Griggs A."/>
            <person name="Gujja S."/>
            <person name="Hansen M."/>
            <person name="Howarth C."/>
            <person name="Imamovic A."/>
            <person name="Larimer J."/>
            <person name="McCowan C."/>
            <person name="Murphy C."/>
            <person name="Neiman D."/>
            <person name="Pearson M."/>
            <person name="Priest M."/>
            <person name="Roberts A."/>
            <person name="Saif S."/>
            <person name="Shea T."/>
            <person name="Sisk P."/>
            <person name="Sykes S."/>
            <person name="Wortman J."/>
            <person name="Nusbaum C."/>
            <person name="Birren B."/>
        </authorList>
    </citation>
    <scope>NUCLEOTIDE SEQUENCE [LARGE SCALE GENOMIC DNA]</scope>
    <source>
        <strain evidence="16">PRA339</strain>
    </source>
</reference>
<dbReference type="OrthoDB" id="629407at2759"/>
<evidence type="ECO:0000256" key="11">
    <source>
        <dbReference type="RuleBase" id="RU363035"/>
    </source>
</evidence>
<dbReference type="SUPFAM" id="SSF52374">
    <property type="entry name" value="Nucleotidylyl transferase"/>
    <property type="match status" value="1"/>
</dbReference>
<comment type="subcellular location">
    <subcellularLocation>
        <location evidence="1">Cytoplasm</location>
    </subcellularLocation>
</comment>
<dbReference type="EMBL" id="KK365237">
    <property type="protein sequence ID" value="KCZ79710.1"/>
    <property type="molecule type" value="Genomic_DNA"/>
</dbReference>
<evidence type="ECO:0000256" key="10">
    <source>
        <dbReference type="ARBA" id="ARBA00047552"/>
    </source>
</evidence>
<reference evidence="15 16" key="2">
    <citation type="submission" date="2014-03" db="EMBL/GenBank/DDBJ databases">
        <title>The Genome Sequence of Anncaliia algerae insect isolate PRA339.</title>
        <authorList>
            <consortium name="The Broad Institute Genome Sequencing Platform"/>
            <consortium name="The Broad Institute Genome Sequencing Center for Infectious Disease"/>
            <person name="Cuomo C."/>
            <person name="Becnel J."/>
            <person name="Sanscrainte N."/>
            <person name="Walker B."/>
            <person name="Young S.K."/>
            <person name="Zeng Q."/>
            <person name="Gargeya S."/>
            <person name="Fitzgerald M."/>
            <person name="Haas B."/>
            <person name="Abouelleil A."/>
            <person name="Alvarado L."/>
            <person name="Arachchi H.M."/>
            <person name="Berlin A.M."/>
            <person name="Chapman S.B."/>
            <person name="Dewar J."/>
            <person name="Goldberg J."/>
            <person name="Griggs A."/>
            <person name="Gujja S."/>
            <person name="Hansen M."/>
            <person name="Howarth C."/>
            <person name="Imamovic A."/>
            <person name="Larimer J."/>
            <person name="McCowan C."/>
            <person name="Murphy C."/>
            <person name="Neiman D."/>
            <person name="Pearson M."/>
            <person name="Priest M."/>
            <person name="Roberts A."/>
            <person name="Saif S."/>
            <person name="Shea T."/>
            <person name="Sisk P."/>
            <person name="Sykes S."/>
            <person name="Wortman J."/>
            <person name="Nusbaum C."/>
            <person name="Birren B."/>
        </authorList>
    </citation>
    <scope>NUCLEOTIDE SEQUENCE [LARGE SCALE GENOMIC DNA]</scope>
    <source>
        <strain evidence="15 16">PRA339</strain>
    </source>
</reference>
<feature type="transmembrane region" description="Helical" evidence="12">
    <location>
        <begin position="617"/>
        <end position="646"/>
    </location>
</feature>
<keyword evidence="16" id="KW-1185">Reference proteome</keyword>
<evidence type="ECO:0000256" key="8">
    <source>
        <dbReference type="ARBA" id="ARBA00023146"/>
    </source>
</evidence>
<evidence type="ECO:0000256" key="9">
    <source>
        <dbReference type="ARBA" id="ARBA00029936"/>
    </source>
</evidence>
<evidence type="ECO:0000256" key="2">
    <source>
        <dbReference type="ARBA" id="ARBA00005594"/>
    </source>
</evidence>
<dbReference type="PROSITE" id="PS00178">
    <property type="entry name" value="AA_TRNA_LIGASE_I"/>
    <property type="match status" value="1"/>
</dbReference>
<dbReference type="Gene3D" id="3.40.50.620">
    <property type="entry name" value="HUPs"/>
    <property type="match status" value="3"/>
</dbReference>
<evidence type="ECO:0000256" key="3">
    <source>
        <dbReference type="ARBA" id="ARBA00013169"/>
    </source>
</evidence>
<dbReference type="Gene3D" id="3.90.740.10">
    <property type="entry name" value="Valyl/Leucyl/Isoleucyl-tRNA synthetase, editing domain"/>
    <property type="match status" value="1"/>
</dbReference>
<dbReference type="GO" id="GO:0006438">
    <property type="term" value="P:valyl-tRNA aminoacylation"/>
    <property type="evidence" value="ECO:0007669"/>
    <property type="project" value="InterPro"/>
</dbReference>
<dbReference type="InterPro" id="IPR002303">
    <property type="entry name" value="Valyl-tRNA_ligase"/>
</dbReference>
<keyword evidence="5 11" id="KW-0547">Nucleotide-binding</keyword>
<dbReference type="HOGENOM" id="CLU_001493_0_0_1"/>
<dbReference type="GO" id="GO:0005829">
    <property type="term" value="C:cytosol"/>
    <property type="evidence" value="ECO:0007669"/>
    <property type="project" value="TreeGrafter"/>
</dbReference>
<dbReference type="VEuPathDB" id="MicrosporidiaDB:H312_02900"/>
<evidence type="ECO:0000313" key="16">
    <source>
        <dbReference type="Proteomes" id="UP000030655"/>
    </source>
</evidence>
<dbReference type="SUPFAM" id="SSF50677">
    <property type="entry name" value="ValRS/IleRS/LeuRS editing domain"/>
    <property type="match status" value="1"/>
</dbReference>
<evidence type="ECO:0000256" key="1">
    <source>
        <dbReference type="ARBA" id="ARBA00004496"/>
    </source>
</evidence>
<dbReference type="CDD" id="cd07962">
    <property type="entry name" value="Anticodon_Ia_Val"/>
    <property type="match status" value="1"/>
</dbReference>
<keyword evidence="4 11" id="KW-0436">Ligase</keyword>
<dbReference type="InterPro" id="IPR002300">
    <property type="entry name" value="aa-tRNA-synth_Ia"/>
</dbReference>
<evidence type="ECO:0000256" key="4">
    <source>
        <dbReference type="ARBA" id="ARBA00022598"/>
    </source>
</evidence>
<dbReference type="InterPro" id="IPR009080">
    <property type="entry name" value="tRNAsynth_Ia_anticodon-bd"/>
</dbReference>
<evidence type="ECO:0000259" key="13">
    <source>
        <dbReference type="Pfam" id="PF00133"/>
    </source>
</evidence>
<keyword evidence="12" id="KW-0472">Membrane</keyword>
<dbReference type="NCBIfam" id="NF004349">
    <property type="entry name" value="PRK05729.1"/>
    <property type="match status" value="1"/>
</dbReference>
<evidence type="ECO:0000313" key="15">
    <source>
        <dbReference type="EMBL" id="KCZ79710.1"/>
    </source>
</evidence>
<dbReference type="Pfam" id="PF00133">
    <property type="entry name" value="tRNA-synt_1"/>
    <property type="match status" value="2"/>
</dbReference>
<accession>A0A059EXR6</accession>
<evidence type="ECO:0000259" key="14">
    <source>
        <dbReference type="Pfam" id="PF08264"/>
    </source>
</evidence>
<dbReference type="STRING" id="1288291.A0A059EXR6"/>
<keyword evidence="7 11" id="KW-0648">Protein biosynthesis</keyword>
<dbReference type="PANTHER" id="PTHR11946">
    <property type="entry name" value="VALYL-TRNA SYNTHETASES"/>
    <property type="match status" value="1"/>
</dbReference>
<dbReference type="EC" id="6.1.1.9" evidence="3"/>
<comment type="catalytic activity">
    <reaction evidence="10">
        <text>tRNA(Val) + L-valine + ATP = L-valyl-tRNA(Val) + AMP + diphosphate</text>
        <dbReference type="Rhea" id="RHEA:10704"/>
        <dbReference type="Rhea" id="RHEA-COMP:9672"/>
        <dbReference type="Rhea" id="RHEA-COMP:9708"/>
        <dbReference type="ChEBI" id="CHEBI:30616"/>
        <dbReference type="ChEBI" id="CHEBI:33019"/>
        <dbReference type="ChEBI" id="CHEBI:57762"/>
        <dbReference type="ChEBI" id="CHEBI:78442"/>
        <dbReference type="ChEBI" id="CHEBI:78537"/>
        <dbReference type="ChEBI" id="CHEBI:456215"/>
        <dbReference type="EC" id="6.1.1.9"/>
    </reaction>
</comment>
<dbReference type="Gene3D" id="1.10.730.10">
    <property type="entry name" value="Isoleucyl-tRNA Synthetase, Domain 1"/>
    <property type="match status" value="1"/>
</dbReference>
<dbReference type="InterPro" id="IPR001412">
    <property type="entry name" value="aa-tRNA-synth_I_CS"/>
</dbReference>
<proteinExistence type="inferred from homology"/>
<dbReference type="AlphaFoldDB" id="A0A059EXR6"/>
<protein>
    <recommendedName>
        <fullName evidence="3">valine--tRNA ligase</fullName>
        <ecNumber evidence="3">6.1.1.9</ecNumber>
    </recommendedName>
    <alternativeName>
        <fullName evidence="9">Valyl-tRNA synthetase</fullName>
    </alternativeName>
</protein>
<dbReference type="InterPro" id="IPR014729">
    <property type="entry name" value="Rossmann-like_a/b/a_fold"/>
</dbReference>
<dbReference type="InterPro" id="IPR033705">
    <property type="entry name" value="Anticodon_Ia_Val"/>
</dbReference>
<dbReference type="Pfam" id="PF08264">
    <property type="entry name" value="Anticodon_1"/>
    <property type="match status" value="1"/>
</dbReference>
<keyword evidence="6 11" id="KW-0067">ATP-binding</keyword>
<organism evidence="15 16">
    <name type="scientific">Anncaliia algerae PRA339</name>
    <dbReference type="NCBI Taxonomy" id="1288291"/>
    <lineage>
        <taxon>Eukaryota</taxon>
        <taxon>Fungi</taxon>
        <taxon>Fungi incertae sedis</taxon>
        <taxon>Microsporidia</taxon>
        <taxon>Tubulinosematoidea</taxon>
        <taxon>Tubulinosematidae</taxon>
        <taxon>Anncaliia</taxon>
    </lineage>
</organism>
<dbReference type="InterPro" id="IPR009008">
    <property type="entry name" value="Val/Leu/Ile-tRNA-synth_edit"/>
</dbReference>
<feature type="domain" description="Aminoacyl-tRNA synthetase class Ia" evidence="13">
    <location>
        <begin position="573"/>
        <end position="728"/>
    </location>
</feature>
<dbReference type="GO" id="GO:0005524">
    <property type="term" value="F:ATP binding"/>
    <property type="evidence" value="ECO:0007669"/>
    <property type="project" value="UniProtKB-KW"/>
</dbReference>